<dbReference type="CDD" id="cd00383">
    <property type="entry name" value="trans_reg_C"/>
    <property type="match status" value="1"/>
</dbReference>
<evidence type="ECO:0000313" key="10">
    <source>
        <dbReference type="EMBL" id="ANC91671.1"/>
    </source>
</evidence>
<evidence type="ECO:0000256" key="2">
    <source>
        <dbReference type="ARBA" id="ARBA00023012"/>
    </source>
</evidence>
<sequence>MAGPTIVVVEDENSLRSDMVEYLTGCGFHVIGARDGAELDRLLQSHNASIVVLDVNLPDEDGFKIAARLRDGHGAGIIMVTARSSTVDRVVGLEIGADAYLVKPVELRELEAQVKSLLRRLSERAAESVAQATGTTVPADAVHDGMDEARWSLDPTEWSLTNPSGIRISLTSMEMKLTSLLAAQARKPATRDQISQALYNRRWNPEDRSIDTVVGRLRHKVEGAIGGPAPLKSVHGVGYVFSAPIRVMGAAQG</sequence>
<feature type="DNA-binding region" description="OmpR/PhoB-type" evidence="7">
    <location>
        <begin position="143"/>
        <end position="243"/>
    </location>
</feature>
<keyword evidence="1 6" id="KW-0597">Phosphoprotein</keyword>
<keyword evidence="4 7" id="KW-0238">DNA-binding</keyword>
<keyword evidence="5" id="KW-0804">Transcription</keyword>
<gene>
    <name evidence="10" type="ORF">A6A40_06995</name>
</gene>
<evidence type="ECO:0000256" key="5">
    <source>
        <dbReference type="ARBA" id="ARBA00023163"/>
    </source>
</evidence>
<feature type="domain" description="Response regulatory" evidence="8">
    <location>
        <begin position="5"/>
        <end position="118"/>
    </location>
</feature>
<dbReference type="OrthoDB" id="9784252at2"/>
<evidence type="ECO:0000256" key="1">
    <source>
        <dbReference type="ARBA" id="ARBA00022553"/>
    </source>
</evidence>
<dbReference type="KEGG" id="ahu:A6A40_06995"/>
<dbReference type="PANTHER" id="PTHR48111">
    <property type="entry name" value="REGULATOR OF RPOS"/>
    <property type="match status" value="1"/>
</dbReference>
<dbReference type="Gene3D" id="3.40.50.2300">
    <property type="match status" value="1"/>
</dbReference>
<dbReference type="Pfam" id="PF00486">
    <property type="entry name" value="Trans_reg_C"/>
    <property type="match status" value="1"/>
</dbReference>
<evidence type="ECO:0000313" key="11">
    <source>
        <dbReference type="Proteomes" id="UP000077405"/>
    </source>
</evidence>
<dbReference type="InterPro" id="IPR001789">
    <property type="entry name" value="Sig_transdc_resp-reg_receiver"/>
</dbReference>
<dbReference type="InterPro" id="IPR011006">
    <property type="entry name" value="CheY-like_superfamily"/>
</dbReference>
<dbReference type="PROSITE" id="PS51755">
    <property type="entry name" value="OMPR_PHOB"/>
    <property type="match status" value="1"/>
</dbReference>
<dbReference type="SMART" id="SM00448">
    <property type="entry name" value="REC"/>
    <property type="match status" value="1"/>
</dbReference>
<dbReference type="Gene3D" id="1.10.10.10">
    <property type="entry name" value="Winged helix-like DNA-binding domain superfamily/Winged helix DNA-binding domain"/>
    <property type="match status" value="1"/>
</dbReference>
<keyword evidence="3" id="KW-0805">Transcription regulation</keyword>
<keyword evidence="11" id="KW-1185">Reference proteome</keyword>
<dbReference type="Gene3D" id="6.10.250.690">
    <property type="match status" value="1"/>
</dbReference>
<dbReference type="PANTHER" id="PTHR48111:SF4">
    <property type="entry name" value="DNA-BINDING DUAL TRANSCRIPTIONAL REGULATOR OMPR"/>
    <property type="match status" value="1"/>
</dbReference>
<reference evidence="10 11" key="1">
    <citation type="journal article" date="2013" name="Int. J. Syst. Evol. Microbiol.">
        <title>Azospirillum humicireducens sp. nov., a nitrogen-fixing bacterium isolated from a microbial fuel cell.</title>
        <authorList>
            <person name="Zhou S."/>
            <person name="Han L."/>
            <person name="Wang Y."/>
            <person name="Yang G."/>
            <person name="Zhuang L."/>
            <person name="Hu P."/>
        </authorList>
    </citation>
    <scope>NUCLEOTIDE SEQUENCE [LARGE SCALE GENOMIC DNA]</scope>
    <source>
        <strain evidence="10 11">SgZ-5</strain>
    </source>
</reference>
<dbReference type="InterPro" id="IPR036388">
    <property type="entry name" value="WH-like_DNA-bd_sf"/>
</dbReference>
<dbReference type="InterPro" id="IPR039420">
    <property type="entry name" value="WalR-like"/>
</dbReference>
<dbReference type="GO" id="GO:0000976">
    <property type="term" value="F:transcription cis-regulatory region binding"/>
    <property type="evidence" value="ECO:0007669"/>
    <property type="project" value="TreeGrafter"/>
</dbReference>
<dbReference type="CDD" id="cd17574">
    <property type="entry name" value="REC_OmpR"/>
    <property type="match status" value="1"/>
</dbReference>
<dbReference type="Proteomes" id="UP000077405">
    <property type="component" value="Chromosome"/>
</dbReference>
<dbReference type="SUPFAM" id="SSF52172">
    <property type="entry name" value="CheY-like"/>
    <property type="match status" value="1"/>
</dbReference>
<evidence type="ECO:0000259" key="8">
    <source>
        <dbReference type="PROSITE" id="PS50110"/>
    </source>
</evidence>
<dbReference type="InterPro" id="IPR001867">
    <property type="entry name" value="OmpR/PhoB-type_DNA-bd"/>
</dbReference>
<keyword evidence="2" id="KW-0902">Two-component regulatory system</keyword>
<accession>A0A168Y5I0</accession>
<dbReference type="GO" id="GO:0000156">
    <property type="term" value="F:phosphorelay response regulator activity"/>
    <property type="evidence" value="ECO:0007669"/>
    <property type="project" value="TreeGrafter"/>
</dbReference>
<organism evidence="10 11">
    <name type="scientific">Azospirillum humicireducens</name>
    <dbReference type="NCBI Taxonomy" id="1226968"/>
    <lineage>
        <taxon>Bacteria</taxon>
        <taxon>Pseudomonadati</taxon>
        <taxon>Pseudomonadota</taxon>
        <taxon>Alphaproteobacteria</taxon>
        <taxon>Rhodospirillales</taxon>
        <taxon>Azospirillaceae</taxon>
        <taxon>Azospirillum</taxon>
    </lineage>
</organism>
<evidence type="ECO:0000259" key="9">
    <source>
        <dbReference type="PROSITE" id="PS51755"/>
    </source>
</evidence>
<feature type="modified residue" description="4-aspartylphosphate" evidence="6">
    <location>
        <position position="54"/>
    </location>
</feature>
<protein>
    <submittedName>
        <fullName evidence="10">DNA-binding response regulator</fullName>
    </submittedName>
</protein>
<evidence type="ECO:0000256" key="6">
    <source>
        <dbReference type="PROSITE-ProRule" id="PRU00169"/>
    </source>
</evidence>
<dbReference type="PROSITE" id="PS50110">
    <property type="entry name" value="RESPONSE_REGULATORY"/>
    <property type="match status" value="1"/>
</dbReference>
<evidence type="ECO:0000256" key="3">
    <source>
        <dbReference type="ARBA" id="ARBA00023015"/>
    </source>
</evidence>
<dbReference type="Pfam" id="PF00072">
    <property type="entry name" value="Response_reg"/>
    <property type="match status" value="1"/>
</dbReference>
<name>A0A168Y5I0_9PROT</name>
<dbReference type="SUPFAM" id="SSF46894">
    <property type="entry name" value="C-terminal effector domain of the bipartite response regulators"/>
    <property type="match status" value="1"/>
</dbReference>
<dbReference type="GO" id="GO:0032993">
    <property type="term" value="C:protein-DNA complex"/>
    <property type="evidence" value="ECO:0007669"/>
    <property type="project" value="TreeGrafter"/>
</dbReference>
<feature type="domain" description="OmpR/PhoB-type" evidence="9">
    <location>
        <begin position="143"/>
        <end position="243"/>
    </location>
</feature>
<dbReference type="AlphaFoldDB" id="A0A168Y5I0"/>
<dbReference type="STRING" id="1226968.A6A40_06995"/>
<dbReference type="GO" id="GO:0005829">
    <property type="term" value="C:cytosol"/>
    <property type="evidence" value="ECO:0007669"/>
    <property type="project" value="TreeGrafter"/>
</dbReference>
<dbReference type="GO" id="GO:0006355">
    <property type="term" value="P:regulation of DNA-templated transcription"/>
    <property type="evidence" value="ECO:0007669"/>
    <property type="project" value="InterPro"/>
</dbReference>
<dbReference type="InterPro" id="IPR016032">
    <property type="entry name" value="Sig_transdc_resp-reg_C-effctor"/>
</dbReference>
<dbReference type="EMBL" id="CP015285">
    <property type="protein sequence ID" value="ANC91671.1"/>
    <property type="molecule type" value="Genomic_DNA"/>
</dbReference>
<dbReference type="SMART" id="SM00862">
    <property type="entry name" value="Trans_reg_C"/>
    <property type="match status" value="1"/>
</dbReference>
<dbReference type="RefSeq" id="WP_063634764.1">
    <property type="nucleotide sequence ID" value="NZ_CP015285.1"/>
</dbReference>
<proteinExistence type="predicted"/>
<evidence type="ECO:0000256" key="7">
    <source>
        <dbReference type="PROSITE-ProRule" id="PRU01091"/>
    </source>
</evidence>
<evidence type="ECO:0000256" key="4">
    <source>
        <dbReference type="ARBA" id="ARBA00023125"/>
    </source>
</evidence>